<reference evidence="1" key="2">
    <citation type="journal article" date="2015" name="Fish Shellfish Immunol.">
        <title>Early steps in the European eel (Anguilla anguilla)-Vibrio vulnificus interaction in the gills: Role of the RtxA13 toxin.</title>
        <authorList>
            <person name="Callol A."/>
            <person name="Pajuelo D."/>
            <person name="Ebbesson L."/>
            <person name="Teles M."/>
            <person name="MacKenzie S."/>
            <person name="Amaro C."/>
        </authorList>
    </citation>
    <scope>NUCLEOTIDE SEQUENCE</scope>
</reference>
<evidence type="ECO:0000313" key="1">
    <source>
        <dbReference type="EMBL" id="JAH19744.1"/>
    </source>
</evidence>
<proteinExistence type="predicted"/>
<protein>
    <submittedName>
        <fullName evidence="1">Uncharacterized protein</fullName>
    </submittedName>
</protein>
<dbReference type="AlphaFoldDB" id="A0A0E9QSF2"/>
<sequence>MSKKDGKLAFSFSDYDI</sequence>
<dbReference type="EMBL" id="GBXM01088833">
    <property type="protein sequence ID" value="JAH19744.1"/>
    <property type="molecule type" value="Transcribed_RNA"/>
</dbReference>
<reference evidence="1" key="1">
    <citation type="submission" date="2014-11" db="EMBL/GenBank/DDBJ databases">
        <authorList>
            <person name="Amaro Gonzalez C."/>
        </authorList>
    </citation>
    <scope>NUCLEOTIDE SEQUENCE</scope>
</reference>
<organism evidence="1">
    <name type="scientific">Anguilla anguilla</name>
    <name type="common">European freshwater eel</name>
    <name type="synonym">Muraena anguilla</name>
    <dbReference type="NCBI Taxonomy" id="7936"/>
    <lineage>
        <taxon>Eukaryota</taxon>
        <taxon>Metazoa</taxon>
        <taxon>Chordata</taxon>
        <taxon>Craniata</taxon>
        <taxon>Vertebrata</taxon>
        <taxon>Euteleostomi</taxon>
        <taxon>Actinopterygii</taxon>
        <taxon>Neopterygii</taxon>
        <taxon>Teleostei</taxon>
        <taxon>Anguilliformes</taxon>
        <taxon>Anguillidae</taxon>
        <taxon>Anguilla</taxon>
    </lineage>
</organism>
<accession>A0A0E9QSF2</accession>
<name>A0A0E9QSF2_ANGAN</name>